<dbReference type="RefSeq" id="WP_034291156.1">
    <property type="nucleotide sequence ID" value="NZ_CP091519.2"/>
</dbReference>
<dbReference type="EMBL" id="UFSO01000003">
    <property type="protein sequence ID" value="SSY80991.1"/>
    <property type="molecule type" value="Genomic_DNA"/>
</dbReference>
<dbReference type="PANTHER" id="PTHR30518">
    <property type="entry name" value="ENDOLYTIC MUREIN TRANSGLYCOSYLASE"/>
    <property type="match status" value="1"/>
</dbReference>
<dbReference type="Pfam" id="PF02618">
    <property type="entry name" value="YceG"/>
    <property type="match status" value="1"/>
</dbReference>
<dbReference type="OrthoDB" id="9814591at2"/>
<name>A0A376BVX3_9NEIS</name>
<proteinExistence type="inferred from homology"/>
<evidence type="ECO:0000256" key="7">
    <source>
        <dbReference type="HAMAP-Rule" id="MF_02065"/>
    </source>
</evidence>
<protein>
    <recommendedName>
        <fullName evidence="7">Endolytic murein transglycosylase</fullName>
        <ecNumber evidence="7">4.2.2.29</ecNumber>
    </recommendedName>
    <alternativeName>
        <fullName evidence="7">Peptidoglycan lytic transglycosylase</fullName>
    </alternativeName>
    <alternativeName>
        <fullName evidence="7">Peptidoglycan polymerization terminase</fullName>
    </alternativeName>
</protein>
<dbReference type="AlphaFoldDB" id="A0A376BVX3"/>
<keyword evidence="7" id="KW-0997">Cell inner membrane</keyword>
<evidence type="ECO:0000313" key="8">
    <source>
        <dbReference type="EMBL" id="SSY80991.1"/>
    </source>
</evidence>
<organism evidence="8 9">
    <name type="scientific">Alysiella crassa</name>
    <dbReference type="NCBI Taxonomy" id="153491"/>
    <lineage>
        <taxon>Bacteria</taxon>
        <taxon>Pseudomonadati</taxon>
        <taxon>Pseudomonadota</taxon>
        <taxon>Betaproteobacteria</taxon>
        <taxon>Neisseriales</taxon>
        <taxon>Neisseriaceae</taxon>
        <taxon>Alysiella</taxon>
    </lineage>
</organism>
<sequence length="336" mass="38509">MFKKLLKILLGFTLPFVLFGGVFATILLMQKDIPQDYRLRVEKGQGLAAVAAQLANDNVVYSKLAMQLAGKINGLDKELRAGSYKIPTKMSTWELVEYLKNKRQRPDATTIRIIEGMRFKDMRKIINENPDLQHDTADWSDEKLLAEIDPDAPSQYPEGLFFPDSYETDQGSSDLQVYRAAYKIMQQHLNEVWENRDKTLPYKNPYELLIMASIVEKETGHPDDRRNVASVFRNRLEIGMRLQTDPTVIYGMGDMYNGNIRRKDLETDTPYNTYTRAGLTPTPIALPSRAALEAAAHPHESKYLYFVAKLDGTNRSYFSTSLEEHNNAVRKYILKK</sequence>
<dbReference type="Proteomes" id="UP000254209">
    <property type="component" value="Unassembled WGS sequence"/>
</dbReference>
<feature type="site" description="Important for catalytic activity" evidence="7">
    <location>
        <position position="218"/>
    </location>
</feature>
<dbReference type="HAMAP" id="MF_02065">
    <property type="entry name" value="MltG"/>
    <property type="match status" value="1"/>
</dbReference>
<keyword evidence="9" id="KW-1185">Reference proteome</keyword>
<evidence type="ECO:0000256" key="3">
    <source>
        <dbReference type="ARBA" id="ARBA00022989"/>
    </source>
</evidence>
<dbReference type="EC" id="4.2.2.29" evidence="7"/>
<dbReference type="GO" id="GO:0071555">
    <property type="term" value="P:cell wall organization"/>
    <property type="evidence" value="ECO:0007669"/>
    <property type="project" value="UniProtKB-KW"/>
</dbReference>
<evidence type="ECO:0000256" key="6">
    <source>
        <dbReference type="ARBA" id="ARBA00023316"/>
    </source>
</evidence>
<evidence type="ECO:0000256" key="2">
    <source>
        <dbReference type="ARBA" id="ARBA00022692"/>
    </source>
</evidence>
<reference evidence="8 9" key="1">
    <citation type="submission" date="2018-06" db="EMBL/GenBank/DDBJ databases">
        <authorList>
            <consortium name="Pathogen Informatics"/>
            <person name="Doyle S."/>
        </authorList>
    </citation>
    <scope>NUCLEOTIDE SEQUENCE [LARGE SCALE GENOMIC DNA]</scope>
    <source>
        <strain evidence="8 9">NCTC10283</strain>
    </source>
</reference>
<keyword evidence="5 7" id="KW-0456">Lyase</keyword>
<dbReference type="GO" id="GO:0008932">
    <property type="term" value="F:lytic endotransglycosylase activity"/>
    <property type="evidence" value="ECO:0007669"/>
    <property type="project" value="UniProtKB-UniRule"/>
</dbReference>
<accession>A0A376BVX3</accession>
<dbReference type="InterPro" id="IPR003770">
    <property type="entry name" value="MLTG-like"/>
</dbReference>
<comment type="function">
    <text evidence="7">Functions as a peptidoglycan terminase that cleaves nascent peptidoglycan strands endolytically to terminate their elongation.</text>
</comment>
<keyword evidence="3 7" id="KW-1133">Transmembrane helix</keyword>
<keyword evidence="2 7" id="KW-0812">Transmembrane</keyword>
<dbReference type="GO" id="GO:0005886">
    <property type="term" value="C:plasma membrane"/>
    <property type="evidence" value="ECO:0007669"/>
    <property type="project" value="UniProtKB-UniRule"/>
</dbReference>
<gene>
    <name evidence="8" type="primary">yceG</name>
    <name evidence="7" type="synonym">mltG</name>
    <name evidence="8" type="ORF">NCTC10283_02555</name>
</gene>
<dbReference type="PANTHER" id="PTHR30518:SF2">
    <property type="entry name" value="ENDOLYTIC MUREIN TRANSGLYCOSYLASE"/>
    <property type="match status" value="1"/>
</dbReference>
<keyword evidence="6 7" id="KW-0961">Cell wall biogenesis/degradation</keyword>
<keyword evidence="4 7" id="KW-0472">Membrane</keyword>
<comment type="catalytic activity">
    <reaction evidence="7">
        <text>a peptidoglycan chain = a peptidoglycan chain with N-acetyl-1,6-anhydromuramyl-[peptide] at the reducing end + a peptidoglycan chain with N-acetylglucosamine at the non-reducing end.</text>
        <dbReference type="EC" id="4.2.2.29"/>
    </reaction>
</comment>
<evidence type="ECO:0000313" key="9">
    <source>
        <dbReference type="Proteomes" id="UP000254209"/>
    </source>
</evidence>
<evidence type="ECO:0000256" key="5">
    <source>
        <dbReference type="ARBA" id="ARBA00023239"/>
    </source>
</evidence>
<comment type="similarity">
    <text evidence="7">Belongs to the transglycosylase MltG family.</text>
</comment>
<dbReference type="STRING" id="1120980.GCA_000745955_00393"/>
<keyword evidence="1 7" id="KW-1003">Cell membrane</keyword>
<dbReference type="CDD" id="cd08010">
    <property type="entry name" value="MltG_like"/>
    <property type="match status" value="1"/>
</dbReference>
<evidence type="ECO:0000256" key="4">
    <source>
        <dbReference type="ARBA" id="ARBA00023136"/>
    </source>
</evidence>
<dbReference type="Gene3D" id="3.30.1490.480">
    <property type="entry name" value="Endolytic murein transglycosylase"/>
    <property type="match status" value="1"/>
</dbReference>
<evidence type="ECO:0000256" key="1">
    <source>
        <dbReference type="ARBA" id="ARBA00022475"/>
    </source>
</evidence>
<dbReference type="Gene3D" id="3.30.160.60">
    <property type="entry name" value="Classic Zinc Finger"/>
    <property type="match status" value="1"/>
</dbReference>
<dbReference type="NCBIfam" id="TIGR00247">
    <property type="entry name" value="endolytic transglycosylase MltG"/>
    <property type="match status" value="1"/>
</dbReference>
<dbReference type="GO" id="GO:0009252">
    <property type="term" value="P:peptidoglycan biosynthetic process"/>
    <property type="evidence" value="ECO:0007669"/>
    <property type="project" value="UniProtKB-UniRule"/>
</dbReference>